<evidence type="ECO:0000313" key="2">
    <source>
        <dbReference type="EMBL" id="AXB57078.1"/>
    </source>
</evidence>
<keyword evidence="1" id="KW-0732">Signal</keyword>
<name>A0A344LT36_9FLAO</name>
<protein>
    <submittedName>
        <fullName evidence="2">Uncharacterized protein</fullName>
    </submittedName>
</protein>
<dbReference type="OrthoDB" id="1524444at2"/>
<dbReference type="AlphaFoldDB" id="A0A344LT36"/>
<gene>
    <name evidence="2" type="ORF">HYN86_10915</name>
</gene>
<proteinExistence type="predicted"/>
<keyword evidence="3" id="KW-1185">Reference proteome</keyword>
<dbReference type="KEGG" id="ffl:HYN86_10915"/>
<dbReference type="PROSITE" id="PS51257">
    <property type="entry name" value="PROKAR_LIPOPROTEIN"/>
    <property type="match status" value="1"/>
</dbReference>
<dbReference type="EMBL" id="CP030261">
    <property type="protein sequence ID" value="AXB57078.1"/>
    <property type="molecule type" value="Genomic_DNA"/>
</dbReference>
<feature type="signal peptide" evidence="1">
    <location>
        <begin position="1"/>
        <end position="20"/>
    </location>
</feature>
<reference evidence="2 3" key="1">
    <citation type="submission" date="2018-06" db="EMBL/GenBank/DDBJ databases">
        <title>Genome sequencing of Flavobacterium.</title>
        <authorList>
            <person name="Baek M.-G."/>
            <person name="Yi H."/>
        </authorList>
    </citation>
    <scope>NUCLEOTIDE SEQUENCE [LARGE SCALE GENOMIC DNA]</scope>
    <source>
        <strain evidence="2 3">HYN0086</strain>
    </source>
</reference>
<evidence type="ECO:0000256" key="1">
    <source>
        <dbReference type="SAM" id="SignalP"/>
    </source>
</evidence>
<sequence length="173" mass="18994">MKKILTLFAVIGLIAFSSCEGPEGPPGPPGESVAADVIDVNNVSFDANGNGGVRPFGFTLFPGDVVLAYRADGVSAGRTVWVQIPESHYYDDGTLFFTYKFNFTLVDYELYLQGFELNTVPADLRTGQKFRIVVVPGNDPVNTNKSVNKSDYSDYYAVIKKYNIDDSNVKQVN</sequence>
<feature type="chain" id="PRO_5016815755" evidence="1">
    <location>
        <begin position="21"/>
        <end position="173"/>
    </location>
</feature>
<dbReference type="RefSeq" id="WP_113678053.1">
    <property type="nucleotide sequence ID" value="NZ_CP030261.1"/>
</dbReference>
<organism evidence="2 3">
    <name type="scientific">Flavobacterium fluviale</name>
    <dbReference type="NCBI Taxonomy" id="2249356"/>
    <lineage>
        <taxon>Bacteria</taxon>
        <taxon>Pseudomonadati</taxon>
        <taxon>Bacteroidota</taxon>
        <taxon>Flavobacteriia</taxon>
        <taxon>Flavobacteriales</taxon>
        <taxon>Flavobacteriaceae</taxon>
        <taxon>Flavobacterium</taxon>
    </lineage>
</organism>
<evidence type="ECO:0000313" key="3">
    <source>
        <dbReference type="Proteomes" id="UP000251561"/>
    </source>
</evidence>
<accession>A0A344LT36</accession>
<dbReference type="Proteomes" id="UP000251561">
    <property type="component" value="Chromosome"/>
</dbReference>